<comment type="caution">
    <text evidence="3">The sequence shown here is derived from an EMBL/GenBank/DDBJ whole genome shotgun (WGS) entry which is preliminary data.</text>
</comment>
<accession>A0ABW2ZKA3</accession>
<feature type="transmembrane region" description="Helical" evidence="1">
    <location>
        <begin position="6"/>
        <end position="27"/>
    </location>
</feature>
<organism evidence="3 4">
    <name type="scientific">Mucilaginibacter lutimaris</name>
    <dbReference type="NCBI Taxonomy" id="931629"/>
    <lineage>
        <taxon>Bacteria</taxon>
        <taxon>Pseudomonadati</taxon>
        <taxon>Bacteroidota</taxon>
        <taxon>Sphingobacteriia</taxon>
        <taxon>Sphingobacteriales</taxon>
        <taxon>Sphingobacteriaceae</taxon>
        <taxon>Mucilaginibacter</taxon>
    </lineage>
</organism>
<dbReference type="Proteomes" id="UP001597073">
    <property type="component" value="Unassembled WGS sequence"/>
</dbReference>
<evidence type="ECO:0000313" key="3">
    <source>
        <dbReference type="EMBL" id="MFD0766554.1"/>
    </source>
</evidence>
<evidence type="ECO:0000313" key="4">
    <source>
        <dbReference type="Proteomes" id="UP001597073"/>
    </source>
</evidence>
<protein>
    <submittedName>
        <fullName evidence="3">YdcF family protein</fullName>
    </submittedName>
</protein>
<keyword evidence="1" id="KW-0812">Transmembrane</keyword>
<dbReference type="InterPro" id="IPR014729">
    <property type="entry name" value="Rossmann-like_a/b/a_fold"/>
</dbReference>
<dbReference type="InterPro" id="IPR003848">
    <property type="entry name" value="DUF218"/>
</dbReference>
<proteinExistence type="predicted"/>
<name>A0ABW2ZKA3_9SPHI</name>
<evidence type="ECO:0000256" key="1">
    <source>
        <dbReference type="SAM" id="Phobius"/>
    </source>
</evidence>
<evidence type="ECO:0000259" key="2">
    <source>
        <dbReference type="Pfam" id="PF02698"/>
    </source>
</evidence>
<dbReference type="PANTHER" id="PTHR30336">
    <property type="entry name" value="INNER MEMBRANE PROTEIN, PROBABLE PERMEASE"/>
    <property type="match status" value="1"/>
</dbReference>
<dbReference type="PANTHER" id="PTHR30336:SF4">
    <property type="entry name" value="ENVELOPE BIOGENESIS FACTOR ELYC"/>
    <property type="match status" value="1"/>
</dbReference>
<keyword evidence="1" id="KW-0472">Membrane</keyword>
<dbReference type="EMBL" id="JBHTIA010000012">
    <property type="protein sequence ID" value="MFD0766554.1"/>
    <property type="molecule type" value="Genomic_DNA"/>
</dbReference>
<dbReference type="InterPro" id="IPR051599">
    <property type="entry name" value="Cell_Envelope_Assoc"/>
</dbReference>
<reference evidence="4" key="1">
    <citation type="journal article" date="2019" name="Int. J. Syst. Evol. Microbiol.">
        <title>The Global Catalogue of Microorganisms (GCM) 10K type strain sequencing project: providing services to taxonomists for standard genome sequencing and annotation.</title>
        <authorList>
            <consortium name="The Broad Institute Genomics Platform"/>
            <consortium name="The Broad Institute Genome Sequencing Center for Infectious Disease"/>
            <person name="Wu L."/>
            <person name="Ma J."/>
        </authorList>
    </citation>
    <scope>NUCLEOTIDE SEQUENCE [LARGE SCALE GENOMIC DNA]</scope>
    <source>
        <strain evidence="4">CCUG 60742</strain>
    </source>
</reference>
<keyword evidence="4" id="KW-1185">Reference proteome</keyword>
<feature type="domain" description="DUF218" evidence="2">
    <location>
        <begin position="76"/>
        <end position="240"/>
    </location>
</feature>
<dbReference type="Gene3D" id="3.40.50.620">
    <property type="entry name" value="HUPs"/>
    <property type="match status" value="1"/>
</dbReference>
<feature type="transmembrane region" description="Helical" evidence="1">
    <location>
        <begin position="39"/>
        <end position="62"/>
    </location>
</feature>
<dbReference type="CDD" id="cd06259">
    <property type="entry name" value="YdcF-like"/>
    <property type="match status" value="1"/>
</dbReference>
<sequence>MVYILSKLLYVFILPLTWVFCLLLYTLFAKNKGHKRKVLILAIFIFWFFGNRFTANLMANIWDVNPGVSAAKSYSAAVLLGGFVSEGKNGEGHFNGAADRYNTAVKLLQTGTAGHLLFSGGNADINPDGFSEAQFVGQELKKLNIADSLVLLDDKARNTMENAAFSKDLLQKAGLKPPYLLVTSAYHMRRAMLIYKKAGLEVVPYPCDYITNYGTIMPTDFVPGVEAIGAWNTYIKELVGYIVALFK</sequence>
<dbReference type="Pfam" id="PF02698">
    <property type="entry name" value="DUF218"/>
    <property type="match status" value="1"/>
</dbReference>
<gene>
    <name evidence="3" type="ORF">ACFQZI_16965</name>
</gene>
<dbReference type="RefSeq" id="WP_377144599.1">
    <property type="nucleotide sequence ID" value="NZ_JBHTIA010000012.1"/>
</dbReference>
<keyword evidence="1" id="KW-1133">Transmembrane helix</keyword>